<keyword evidence="2" id="KW-0805">Transcription regulation</keyword>
<dbReference type="Pfam" id="PF04542">
    <property type="entry name" value="Sigma70_r2"/>
    <property type="match status" value="1"/>
</dbReference>
<keyword evidence="8" id="KW-1185">Reference proteome</keyword>
<dbReference type="InterPro" id="IPR007627">
    <property type="entry name" value="RNA_pol_sigma70_r2"/>
</dbReference>
<dbReference type="EMBL" id="CP032489">
    <property type="protein sequence ID" value="AYD47467.1"/>
    <property type="molecule type" value="Genomic_DNA"/>
</dbReference>
<evidence type="ECO:0000259" key="6">
    <source>
        <dbReference type="Pfam" id="PF08281"/>
    </source>
</evidence>
<dbReference type="InterPro" id="IPR013324">
    <property type="entry name" value="RNA_pol_sigma_r3/r4-like"/>
</dbReference>
<dbReference type="SUPFAM" id="SSF88946">
    <property type="entry name" value="Sigma2 domain of RNA polymerase sigma factors"/>
    <property type="match status" value="1"/>
</dbReference>
<name>A0A386HNH4_9BACT</name>
<keyword evidence="3" id="KW-0731">Sigma factor</keyword>
<dbReference type="KEGG" id="ark:D6B99_07530"/>
<gene>
    <name evidence="7" type="ORF">D6B99_07530</name>
</gene>
<dbReference type="InterPro" id="IPR013325">
    <property type="entry name" value="RNA_pol_sigma_r2"/>
</dbReference>
<evidence type="ECO:0000256" key="2">
    <source>
        <dbReference type="ARBA" id="ARBA00023015"/>
    </source>
</evidence>
<dbReference type="GO" id="GO:0006352">
    <property type="term" value="P:DNA-templated transcription initiation"/>
    <property type="evidence" value="ECO:0007669"/>
    <property type="project" value="InterPro"/>
</dbReference>
<dbReference type="NCBIfam" id="TIGR02937">
    <property type="entry name" value="sigma70-ECF"/>
    <property type="match status" value="1"/>
</dbReference>
<sequence>MLSSKESTDEQLLELLKRSDEGAFAQLFERYKHRIFGYAYKWTKSNLNAEEITQDTFVSLWIKRNELPDIKNISAYIYKIAANKTYDFLRSEKAKDLMIQKFVASKFKPAIVESSENIYLVKEKEQMVNHAVEQLSFQKQRIYHLNTIEAKSPKEIARELNLTPSTVRTHLSNILEHIKNYLQAAQLLFIIELIRYFK</sequence>
<comment type="similarity">
    <text evidence="1">Belongs to the sigma-70 factor family. ECF subfamily.</text>
</comment>
<dbReference type="GO" id="GO:0016987">
    <property type="term" value="F:sigma factor activity"/>
    <property type="evidence" value="ECO:0007669"/>
    <property type="project" value="UniProtKB-KW"/>
</dbReference>
<dbReference type="RefSeq" id="WP_119986622.1">
    <property type="nucleotide sequence ID" value="NZ_CP032489.1"/>
</dbReference>
<evidence type="ECO:0000256" key="4">
    <source>
        <dbReference type="ARBA" id="ARBA00023163"/>
    </source>
</evidence>
<accession>A0A386HNH4</accession>
<dbReference type="InterPro" id="IPR036388">
    <property type="entry name" value="WH-like_DNA-bd_sf"/>
</dbReference>
<protein>
    <submittedName>
        <fullName evidence="7">Sigma-70 family RNA polymerase sigma factor</fullName>
    </submittedName>
</protein>
<evidence type="ECO:0000256" key="3">
    <source>
        <dbReference type="ARBA" id="ARBA00023082"/>
    </source>
</evidence>
<evidence type="ECO:0000313" key="8">
    <source>
        <dbReference type="Proteomes" id="UP000266118"/>
    </source>
</evidence>
<evidence type="ECO:0000313" key="7">
    <source>
        <dbReference type="EMBL" id="AYD47467.1"/>
    </source>
</evidence>
<evidence type="ECO:0000256" key="1">
    <source>
        <dbReference type="ARBA" id="ARBA00010641"/>
    </source>
</evidence>
<dbReference type="AlphaFoldDB" id="A0A386HNH4"/>
<proteinExistence type="inferred from homology"/>
<dbReference type="InterPro" id="IPR039425">
    <property type="entry name" value="RNA_pol_sigma-70-like"/>
</dbReference>
<keyword evidence="4" id="KW-0804">Transcription</keyword>
<dbReference type="GO" id="GO:0003677">
    <property type="term" value="F:DNA binding"/>
    <property type="evidence" value="ECO:0007669"/>
    <property type="project" value="InterPro"/>
</dbReference>
<dbReference type="InterPro" id="IPR013249">
    <property type="entry name" value="RNA_pol_sigma70_r4_t2"/>
</dbReference>
<evidence type="ECO:0000259" key="5">
    <source>
        <dbReference type="Pfam" id="PF04542"/>
    </source>
</evidence>
<reference evidence="7 8" key="1">
    <citation type="submission" date="2018-09" db="EMBL/GenBank/DDBJ databases">
        <title>Arachidicoccus sp. nov., a bacterium isolated from soil.</title>
        <authorList>
            <person name="Weon H.-Y."/>
            <person name="Kwon S.-W."/>
            <person name="Lee S.A."/>
        </authorList>
    </citation>
    <scope>NUCLEOTIDE SEQUENCE [LARGE SCALE GENOMIC DNA]</scope>
    <source>
        <strain evidence="7 8">KIS59-12</strain>
    </source>
</reference>
<dbReference type="Gene3D" id="1.10.10.10">
    <property type="entry name" value="Winged helix-like DNA-binding domain superfamily/Winged helix DNA-binding domain"/>
    <property type="match status" value="1"/>
</dbReference>
<dbReference type="PANTHER" id="PTHR43133">
    <property type="entry name" value="RNA POLYMERASE ECF-TYPE SIGMA FACTO"/>
    <property type="match status" value="1"/>
</dbReference>
<organism evidence="7 8">
    <name type="scientific">Arachidicoccus soli</name>
    <dbReference type="NCBI Taxonomy" id="2341117"/>
    <lineage>
        <taxon>Bacteria</taxon>
        <taxon>Pseudomonadati</taxon>
        <taxon>Bacteroidota</taxon>
        <taxon>Chitinophagia</taxon>
        <taxon>Chitinophagales</taxon>
        <taxon>Chitinophagaceae</taxon>
        <taxon>Arachidicoccus</taxon>
    </lineage>
</organism>
<dbReference type="Pfam" id="PF08281">
    <property type="entry name" value="Sigma70_r4_2"/>
    <property type="match status" value="1"/>
</dbReference>
<dbReference type="PANTHER" id="PTHR43133:SF46">
    <property type="entry name" value="RNA POLYMERASE SIGMA-70 FACTOR ECF SUBFAMILY"/>
    <property type="match status" value="1"/>
</dbReference>
<dbReference type="Gene3D" id="1.10.1740.10">
    <property type="match status" value="1"/>
</dbReference>
<dbReference type="SUPFAM" id="SSF88659">
    <property type="entry name" value="Sigma3 and sigma4 domains of RNA polymerase sigma factors"/>
    <property type="match status" value="1"/>
</dbReference>
<feature type="domain" description="RNA polymerase sigma factor 70 region 4 type 2" evidence="6">
    <location>
        <begin position="127"/>
        <end position="177"/>
    </location>
</feature>
<dbReference type="InterPro" id="IPR014284">
    <property type="entry name" value="RNA_pol_sigma-70_dom"/>
</dbReference>
<dbReference type="OrthoDB" id="799938at2"/>
<feature type="domain" description="RNA polymerase sigma-70 region 2" evidence="5">
    <location>
        <begin position="27"/>
        <end position="93"/>
    </location>
</feature>
<dbReference type="Proteomes" id="UP000266118">
    <property type="component" value="Chromosome"/>
</dbReference>